<keyword evidence="10" id="KW-1015">Disulfide bond</keyword>
<dbReference type="SUPFAM" id="SSF57059">
    <property type="entry name" value="omega toxin-like"/>
    <property type="match status" value="1"/>
</dbReference>
<keyword evidence="11" id="KW-0732">Signal</keyword>
<dbReference type="PROSITE" id="PS60017">
    <property type="entry name" value="OMEGA_ACTX_2"/>
    <property type="match status" value="1"/>
</dbReference>
<evidence type="ECO:0000256" key="6">
    <source>
        <dbReference type="ARBA" id="ARBA00022699"/>
    </source>
</evidence>
<dbReference type="Gene3D" id="4.10.40.10">
    <property type="match status" value="1"/>
</dbReference>
<keyword evidence="3" id="KW-0964">Secreted</keyword>
<dbReference type="InterPro" id="IPR012628">
    <property type="entry name" value="Toxin_23"/>
</dbReference>
<reference evidence="12" key="1">
    <citation type="thesis" date="2012" institute="The University of Queensland">
        <title>Probing the chemical diversity of venom from the Australian Funnel-web spider Hadronyche infensa.</title>
        <authorList>
            <person name="Pineda S.S."/>
        </authorList>
    </citation>
    <scope>NUCLEOTIDE SEQUENCE</scope>
    <source>
        <tissue evidence="12">6 venom glands</tissue>
    </source>
</reference>
<evidence type="ECO:0000256" key="8">
    <source>
        <dbReference type="ARBA" id="ARBA00022854"/>
    </source>
</evidence>
<evidence type="ECO:0000313" key="12">
    <source>
        <dbReference type="EMBL" id="CDZ18830.1"/>
    </source>
</evidence>
<dbReference type="GO" id="GO:0005246">
    <property type="term" value="F:calcium channel regulator activity"/>
    <property type="evidence" value="ECO:0007669"/>
    <property type="project" value="UniProtKB-KW"/>
</dbReference>
<keyword evidence="8" id="KW-0960">Knottin</keyword>
<accession>A0A1D0C005</accession>
<evidence type="ECO:0000256" key="2">
    <source>
        <dbReference type="ARBA" id="ARBA00009305"/>
    </source>
</evidence>
<evidence type="ECO:0000256" key="4">
    <source>
        <dbReference type="ARBA" id="ARBA00022569"/>
    </source>
</evidence>
<protein>
    <submittedName>
        <fullName evidence="12">Omega-hexatoxin-Hi2g_1</fullName>
    </submittedName>
</protein>
<keyword evidence="4" id="KW-1218">Voltage-gated calcium channel impairing toxin</keyword>
<feature type="chain" id="PRO_5008897053" evidence="11">
    <location>
        <begin position="23"/>
        <end position="108"/>
    </location>
</feature>
<comment type="subcellular location">
    <subcellularLocation>
        <location evidence="1">Secreted</location>
    </subcellularLocation>
</comment>
<evidence type="ECO:0000256" key="1">
    <source>
        <dbReference type="ARBA" id="ARBA00004613"/>
    </source>
</evidence>
<dbReference type="GO" id="GO:0090729">
    <property type="term" value="F:toxin activity"/>
    <property type="evidence" value="ECO:0007669"/>
    <property type="project" value="UniProtKB-KW"/>
</dbReference>
<organism evidence="12">
    <name type="scientific">Hadronyche infensa</name>
    <name type="common">Fraser island funnel-web spider</name>
    <name type="synonym">Atrax infensus</name>
    <dbReference type="NCBI Taxonomy" id="153481"/>
    <lineage>
        <taxon>Eukaryota</taxon>
        <taxon>Metazoa</taxon>
        <taxon>Ecdysozoa</taxon>
        <taxon>Arthropoda</taxon>
        <taxon>Chelicerata</taxon>
        <taxon>Arachnida</taxon>
        <taxon>Araneae</taxon>
        <taxon>Mygalomorphae</taxon>
        <taxon>Avicularoidea</taxon>
        <taxon>Hexathelidae</taxon>
        <taxon>Hadronyche</taxon>
    </lineage>
</organism>
<dbReference type="GO" id="GO:0019871">
    <property type="term" value="F:sodium channel inhibitor activity"/>
    <property type="evidence" value="ECO:0007669"/>
    <property type="project" value="InterPro"/>
</dbReference>
<dbReference type="Pfam" id="PF08093">
    <property type="entry name" value="Toxin_23"/>
    <property type="match status" value="1"/>
</dbReference>
<feature type="signal peptide" evidence="11">
    <location>
        <begin position="1"/>
        <end position="22"/>
    </location>
</feature>
<keyword evidence="5" id="KW-0800">Toxin</keyword>
<evidence type="ECO:0000256" key="3">
    <source>
        <dbReference type="ARBA" id="ARBA00022525"/>
    </source>
</evidence>
<name>A0A1D0C005_HADIN</name>
<keyword evidence="7" id="KW-0108">Calcium channel impairing toxin</keyword>
<evidence type="ECO:0000256" key="11">
    <source>
        <dbReference type="SAM" id="SignalP"/>
    </source>
</evidence>
<keyword evidence="9" id="KW-0872">Ion channel impairing toxin</keyword>
<dbReference type="EMBL" id="HACE01000046">
    <property type="protein sequence ID" value="CDZ18830.1"/>
    <property type="molecule type" value="Transcribed_RNA"/>
</dbReference>
<dbReference type="AlphaFoldDB" id="A0A1D0C005"/>
<dbReference type="GO" id="GO:0005576">
    <property type="term" value="C:extracellular region"/>
    <property type="evidence" value="ECO:0007669"/>
    <property type="project" value="UniProtKB-SubCell"/>
</dbReference>
<sequence length="108" mass="11257">MKFSKLSLTLALILTQALFVLCGKINEDFMENGLESHALHDEIRKPIDTEKADAERGVVGCVLNTLGCSSDKDCCGMTPSCTLGICAPSVGGLVGGLLGRALKAGMSV</sequence>
<proteinExistence type="inferred from homology"/>
<reference evidence="12" key="2">
    <citation type="submission" date="2014-07" db="EMBL/GenBank/DDBJ databases">
        <authorList>
            <person name="Zhang J.E."/>
            <person name="Yang H."/>
            <person name="Guo J."/>
            <person name="Deng Z."/>
            <person name="Luo H."/>
            <person name="Luo M."/>
            <person name="Zhao B."/>
        </authorList>
    </citation>
    <scope>NUCLEOTIDE SEQUENCE</scope>
    <source>
        <tissue evidence="12">6 venom glands</tissue>
    </source>
</reference>
<evidence type="ECO:0000256" key="10">
    <source>
        <dbReference type="ARBA" id="ARBA00023157"/>
    </source>
</evidence>
<evidence type="ECO:0000256" key="9">
    <source>
        <dbReference type="ARBA" id="ARBA00022872"/>
    </source>
</evidence>
<comment type="similarity">
    <text evidence="2">Belongs to the neurotoxin 15 family. 02 (omega-actx) subfamily.</text>
</comment>
<dbReference type="InterPro" id="IPR013139">
    <property type="entry name" value="Omega_atracotoxin_CS2"/>
</dbReference>
<evidence type="ECO:0000256" key="5">
    <source>
        <dbReference type="ARBA" id="ARBA00022656"/>
    </source>
</evidence>
<keyword evidence="6" id="KW-0528">Neurotoxin</keyword>
<evidence type="ECO:0000256" key="7">
    <source>
        <dbReference type="ARBA" id="ARBA00022831"/>
    </source>
</evidence>